<dbReference type="GO" id="GO:1905502">
    <property type="term" value="F:acetyl-CoA binding"/>
    <property type="evidence" value="ECO:0000318"/>
    <property type="project" value="GO_Central"/>
</dbReference>
<dbReference type="OMA" id="QCIALIN"/>
<dbReference type="InParanoid" id="E9GPZ8"/>
<dbReference type="AlphaFoldDB" id="E9GPZ8"/>
<dbReference type="PhylomeDB" id="E9GPZ8"/>
<sequence length="208" mass="23312">MEKDKVMIVALHDKPDLIEDCAKILNEEWPRSKTARMRTIENSNPNLPISLLLIKNTQQNKDEVVGHAKISRLPLVPGTCLIESVLVNPVNRGKGFGKLLMEECEKLATQFGFSWAILSTHDKQEFYRKLGYEFCQPVCQYGAPPSSASHLLETTQPNKTSETVSKTAPCEESVLKTKTAFAQPPPLPEFTNISVPAKKVYMKKSLKQ</sequence>
<dbReference type="GO" id="GO:0004596">
    <property type="term" value="F:protein-N-terminal amino-acid acetyltransferase activity"/>
    <property type="evidence" value="ECO:0000318"/>
    <property type="project" value="GO_Central"/>
</dbReference>
<dbReference type="InterPro" id="IPR039840">
    <property type="entry name" value="NAA80"/>
</dbReference>
<dbReference type="EMBL" id="GL732557">
    <property type="protein sequence ID" value="EFX78504.1"/>
    <property type="molecule type" value="Genomic_DNA"/>
</dbReference>
<proteinExistence type="predicted"/>
<gene>
    <name evidence="2" type="ORF">DAPPUDRAFT_305190</name>
</gene>
<protein>
    <recommendedName>
        <fullName evidence="1">N-acetyltransferase domain-containing protein</fullName>
    </recommendedName>
</protein>
<dbReference type="HOGENOM" id="CLU_077855_1_0_1"/>
<organism evidence="2 3">
    <name type="scientific">Daphnia pulex</name>
    <name type="common">Water flea</name>
    <dbReference type="NCBI Taxonomy" id="6669"/>
    <lineage>
        <taxon>Eukaryota</taxon>
        <taxon>Metazoa</taxon>
        <taxon>Ecdysozoa</taxon>
        <taxon>Arthropoda</taxon>
        <taxon>Crustacea</taxon>
        <taxon>Branchiopoda</taxon>
        <taxon>Diplostraca</taxon>
        <taxon>Cladocera</taxon>
        <taxon>Anomopoda</taxon>
        <taxon>Daphniidae</taxon>
        <taxon>Daphnia</taxon>
    </lineage>
</organism>
<dbReference type="STRING" id="6669.E9GPZ8"/>
<accession>E9GPZ8</accession>
<dbReference type="GO" id="GO:0008064">
    <property type="term" value="P:regulation of actin polymerization or depolymerization"/>
    <property type="evidence" value="ECO:0000318"/>
    <property type="project" value="GO_Central"/>
</dbReference>
<dbReference type="PROSITE" id="PS51186">
    <property type="entry name" value="GNAT"/>
    <property type="match status" value="1"/>
</dbReference>
<reference evidence="2 3" key="1">
    <citation type="journal article" date="2011" name="Science">
        <title>The ecoresponsive genome of Daphnia pulex.</title>
        <authorList>
            <person name="Colbourne J.K."/>
            <person name="Pfrender M.E."/>
            <person name="Gilbert D."/>
            <person name="Thomas W.K."/>
            <person name="Tucker A."/>
            <person name="Oakley T.H."/>
            <person name="Tokishita S."/>
            <person name="Aerts A."/>
            <person name="Arnold G.J."/>
            <person name="Basu M.K."/>
            <person name="Bauer D.J."/>
            <person name="Caceres C.E."/>
            <person name="Carmel L."/>
            <person name="Casola C."/>
            <person name="Choi J.H."/>
            <person name="Detter J.C."/>
            <person name="Dong Q."/>
            <person name="Dusheyko S."/>
            <person name="Eads B.D."/>
            <person name="Frohlich T."/>
            <person name="Geiler-Samerotte K.A."/>
            <person name="Gerlach D."/>
            <person name="Hatcher P."/>
            <person name="Jogdeo S."/>
            <person name="Krijgsveld J."/>
            <person name="Kriventseva E.V."/>
            <person name="Kultz D."/>
            <person name="Laforsch C."/>
            <person name="Lindquist E."/>
            <person name="Lopez J."/>
            <person name="Manak J.R."/>
            <person name="Muller J."/>
            <person name="Pangilinan J."/>
            <person name="Patwardhan R.P."/>
            <person name="Pitluck S."/>
            <person name="Pritham E.J."/>
            <person name="Rechtsteiner A."/>
            <person name="Rho M."/>
            <person name="Rogozin I.B."/>
            <person name="Sakarya O."/>
            <person name="Salamov A."/>
            <person name="Schaack S."/>
            <person name="Shapiro H."/>
            <person name="Shiga Y."/>
            <person name="Skalitzky C."/>
            <person name="Smith Z."/>
            <person name="Souvorov A."/>
            <person name="Sung W."/>
            <person name="Tang Z."/>
            <person name="Tsuchiya D."/>
            <person name="Tu H."/>
            <person name="Vos H."/>
            <person name="Wang M."/>
            <person name="Wolf Y.I."/>
            <person name="Yamagata H."/>
            <person name="Yamada T."/>
            <person name="Ye Y."/>
            <person name="Shaw J.R."/>
            <person name="Andrews J."/>
            <person name="Crease T.J."/>
            <person name="Tang H."/>
            <person name="Lucas S.M."/>
            <person name="Robertson H.M."/>
            <person name="Bork P."/>
            <person name="Koonin E.V."/>
            <person name="Zdobnov E.M."/>
            <person name="Grigoriev I.V."/>
            <person name="Lynch M."/>
            <person name="Boore J.L."/>
        </authorList>
    </citation>
    <scope>NUCLEOTIDE SEQUENCE [LARGE SCALE GENOMIC DNA]</scope>
</reference>
<dbReference type="InterPro" id="IPR016181">
    <property type="entry name" value="Acyl_CoA_acyltransferase"/>
</dbReference>
<keyword evidence="3" id="KW-1185">Reference proteome</keyword>
<dbReference type="CDD" id="cd04301">
    <property type="entry name" value="NAT_SF"/>
    <property type="match status" value="1"/>
</dbReference>
<dbReference type="FunCoup" id="E9GPZ8">
    <property type="interactions" value="240"/>
</dbReference>
<dbReference type="Gene3D" id="3.40.630.30">
    <property type="match status" value="1"/>
</dbReference>
<evidence type="ECO:0000313" key="2">
    <source>
        <dbReference type="EMBL" id="EFX78504.1"/>
    </source>
</evidence>
<dbReference type="eggNOG" id="KOG3397">
    <property type="taxonomic scope" value="Eukaryota"/>
</dbReference>
<evidence type="ECO:0000259" key="1">
    <source>
        <dbReference type="PROSITE" id="PS51186"/>
    </source>
</evidence>
<dbReference type="PANTHER" id="PTHR13538:SF4">
    <property type="entry name" value="N-ALPHA-ACETYLTRANSFERASE 80"/>
    <property type="match status" value="1"/>
</dbReference>
<evidence type="ECO:0000313" key="3">
    <source>
        <dbReference type="Proteomes" id="UP000000305"/>
    </source>
</evidence>
<dbReference type="OrthoDB" id="329272at2759"/>
<dbReference type="FunFam" id="3.40.630.30:FF:000076">
    <property type="entry name" value="Blast:N-acetyltransferase 6"/>
    <property type="match status" value="1"/>
</dbReference>
<dbReference type="InterPro" id="IPR000182">
    <property type="entry name" value="GNAT_dom"/>
</dbReference>
<dbReference type="Pfam" id="PF00583">
    <property type="entry name" value="Acetyltransf_1"/>
    <property type="match status" value="1"/>
</dbReference>
<dbReference type="PANTHER" id="PTHR13538">
    <property type="entry name" value="N-ACETYLTRANSFERASE 6"/>
    <property type="match status" value="1"/>
</dbReference>
<dbReference type="SUPFAM" id="SSF55729">
    <property type="entry name" value="Acyl-CoA N-acyltransferases (Nat)"/>
    <property type="match status" value="1"/>
</dbReference>
<feature type="domain" description="N-acetyltransferase" evidence="1">
    <location>
        <begin position="6"/>
        <end position="153"/>
    </location>
</feature>
<dbReference type="GO" id="GO:0005737">
    <property type="term" value="C:cytoplasm"/>
    <property type="evidence" value="ECO:0000318"/>
    <property type="project" value="GO_Central"/>
</dbReference>
<dbReference type="KEGG" id="dpx:DAPPUDRAFT_305190"/>
<name>E9GPZ8_DAPPU</name>
<dbReference type="Proteomes" id="UP000000305">
    <property type="component" value="Unassembled WGS sequence"/>
</dbReference>